<comment type="caution">
    <text evidence="2">The sequence shown here is derived from an EMBL/GenBank/DDBJ whole genome shotgun (WGS) entry which is preliminary data.</text>
</comment>
<protein>
    <submittedName>
        <fullName evidence="3">Hypothetical_protein</fullName>
    </submittedName>
</protein>
<dbReference type="AlphaFoldDB" id="A0AA86R0P2"/>
<name>A0AA86R0P2_9EUKA</name>
<evidence type="ECO:0000313" key="3">
    <source>
        <dbReference type="EMBL" id="CAL6001871.1"/>
    </source>
</evidence>
<dbReference type="EMBL" id="CATOUU010001031">
    <property type="protein sequence ID" value="CAI9968085.1"/>
    <property type="molecule type" value="Genomic_DNA"/>
</dbReference>
<dbReference type="EMBL" id="CAXDID020000044">
    <property type="protein sequence ID" value="CAL6001871.1"/>
    <property type="molecule type" value="Genomic_DNA"/>
</dbReference>
<evidence type="ECO:0000256" key="1">
    <source>
        <dbReference type="SAM" id="MobiDB-lite"/>
    </source>
</evidence>
<sequence length="145" mass="16834">MLQQLQSRYPQERSKSVSLQDYQTQQSIVAIQKLKSLQNTIQDAKLSRSSFIASRSTTRQPYTPQHAQLNKSISSLPIIDSPVLVPRQKRFSKLKSPLQQREFRPTSKIDVFKLEKEQLVYNKMTDKIADLRMTQFGFAKTSKMQ</sequence>
<gene>
    <name evidence="3" type="ORF">HINF_LOCUS17649</name>
    <name evidence="2" type="ORF">HINF_LOCUS55730</name>
</gene>
<proteinExistence type="predicted"/>
<dbReference type="Proteomes" id="UP001642409">
    <property type="component" value="Unassembled WGS sequence"/>
</dbReference>
<evidence type="ECO:0000313" key="4">
    <source>
        <dbReference type="Proteomes" id="UP001642409"/>
    </source>
</evidence>
<reference evidence="2" key="1">
    <citation type="submission" date="2023-06" db="EMBL/GenBank/DDBJ databases">
        <authorList>
            <person name="Kurt Z."/>
        </authorList>
    </citation>
    <scope>NUCLEOTIDE SEQUENCE</scope>
</reference>
<organism evidence="2">
    <name type="scientific">Hexamita inflata</name>
    <dbReference type="NCBI Taxonomy" id="28002"/>
    <lineage>
        <taxon>Eukaryota</taxon>
        <taxon>Metamonada</taxon>
        <taxon>Diplomonadida</taxon>
        <taxon>Hexamitidae</taxon>
        <taxon>Hexamitinae</taxon>
        <taxon>Hexamita</taxon>
    </lineage>
</organism>
<evidence type="ECO:0000313" key="2">
    <source>
        <dbReference type="EMBL" id="CAI9968085.1"/>
    </source>
</evidence>
<accession>A0AA86R0P2</accession>
<reference evidence="3 4" key="2">
    <citation type="submission" date="2024-07" db="EMBL/GenBank/DDBJ databases">
        <authorList>
            <person name="Akdeniz Z."/>
        </authorList>
    </citation>
    <scope>NUCLEOTIDE SEQUENCE [LARGE SCALE GENOMIC DNA]</scope>
</reference>
<keyword evidence="4" id="KW-1185">Reference proteome</keyword>
<feature type="region of interest" description="Disordered" evidence="1">
    <location>
        <begin position="1"/>
        <end position="21"/>
    </location>
</feature>